<feature type="non-terminal residue" evidence="2">
    <location>
        <position position="355"/>
    </location>
</feature>
<name>A0A6J4RNZ0_9ACTN</name>
<organism evidence="2">
    <name type="scientific">uncultured Solirubrobacteraceae bacterium</name>
    <dbReference type="NCBI Taxonomy" id="1162706"/>
    <lineage>
        <taxon>Bacteria</taxon>
        <taxon>Bacillati</taxon>
        <taxon>Actinomycetota</taxon>
        <taxon>Thermoleophilia</taxon>
        <taxon>Solirubrobacterales</taxon>
        <taxon>Solirubrobacteraceae</taxon>
        <taxon>environmental samples</taxon>
    </lineage>
</organism>
<feature type="compositionally biased region" description="Basic residues" evidence="1">
    <location>
        <begin position="197"/>
        <end position="217"/>
    </location>
</feature>
<feature type="compositionally biased region" description="Basic residues" evidence="1">
    <location>
        <begin position="301"/>
        <end position="310"/>
    </location>
</feature>
<feature type="compositionally biased region" description="Basic and acidic residues" evidence="1">
    <location>
        <begin position="21"/>
        <end position="32"/>
    </location>
</feature>
<feature type="region of interest" description="Disordered" evidence="1">
    <location>
        <begin position="231"/>
        <end position="355"/>
    </location>
</feature>
<gene>
    <name evidence="2" type="ORF">AVDCRST_MAG65-1291</name>
</gene>
<feature type="compositionally biased region" description="Basic residues" evidence="1">
    <location>
        <begin position="112"/>
        <end position="135"/>
    </location>
</feature>
<feature type="compositionally biased region" description="Basic residues" evidence="1">
    <location>
        <begin position="258"/>
        <end position="287"/>
    </location>
</feature>
<dbReference type="EMBL" id="CADCVL010000214">
    <property type="protein sequence ID" value="CAA9478284.1"/>
    <property type="molecule type" value="Genomic_DNA"/>
</dbReference>
<proteinExistence type="predicted"/>
<sequence>EPCRSPGRGVPRSRHRPPAHHARDEPPLRDGLLRQQRHGGARRRGQALHHRLPLRRARAPGGRGLRARAGAAGLRGGARGRLARGRAPARLRGSARLGQAARAPARGDPRAHRAGAGRRHRGSRAGRQGTRRARRHPEGRTDRRRRLRLDRRARPGRAHRARGGAHGRARDAPARRRGAELPVDRRVRRARGAAARRAARCPDRRRHPGDHRHGRARRRLLLRLHPHLRHRGAARVARAHPSGRPRGTAGGAGGRTPGAHRTRRRRGGARADRRRRPWRALRPRPRPWRGTGHPRGAATRPQRHRSAARRQRGDGGARRLRAGPLGRPDRGPGRPHRRRPRGPQRVSQDADRRRL</sequence>
<dbReference type="AlphaFoldDB" id="A0A6J4RNZ0"/>
<keyword evidence="2" id="KW-0378">Hydrolase</keyword>
<evidence type="ECO:0000256" key="1">
    <source>
        <dbReference type="SAM" id="MobiDB-lite"/>
    </source>
</evidence>
<protein>
    <submittedName>
        <fullName evidence="2">Aminopeptidase YpdF (MP-, MA-, MS-, AP-, NP-specific)</fullName>
    </submittedName>
</protein>
<feature type="compositionally biased region" description="Basic residues" evidence="1">
    <location>
        <begin position="11"/>
        <end position="20"/>
    </location>
</feature>
<accession>A0A6J4RNZ0</accession>
<keyword evidence="2" id="KW-0645">Protease</keyword>
<feature type="compositionally biased region" description="Low complexity" evidence="1">
    <location>
        <begin position="90"/>
        <end position="104"/>
    </location>
</feature>
<feature type="compositionally biased region" description="Basic and acidic residues" evidence="1">
    <location>
        <begin position="168"/>
        <end position="185"/>
    </location>
</feature>
<keyword evidence="2" id="KW-0031">Aminopeptidase</keyword>
<reference evidence="2" key="1">
    <citation type="submission" date="2020-02" db="EMBL/GenBank/DDBJ databases">
        <authorList>
            <person name="Meier V. D."/>
        </authorList>
    </citation>
    <scope>NUCLEOTIDE SEQUENCE</scope>
    <source>
        <strain evidence="2">AVDCRST_MAG65</strain>
    </source>
</reference>
<feature type="region of interest" description="Disordered" evidence="1">
    <location>
        <begin position="1"/>
        <end position="217"/>
    </location>
</feature>
<feature type="compositionally biased region" description="Basic residues" evidence="1">
    <location>
        <begin position="142"/>
        <end position="167"/>
    </location>
</feature>
<feature type="non-terminal residue" evidence="2">
    <location>
        <position position="1"/>
    </location>
</feature>
<feature type="compositionally biased region" description="Basic residues" evidence="1">
    <location>
        <begin position="231"/>
        <end position="243"/>
    </location>
</feature>
<evidence type="ECO:0000313" key="2">
    <source>
        <dbReference type="EMBL" id="CAA9478284.1"/>
    </source>
</evidence>
<feature type="compositionally biased region" description="Basic residues" evidence="1">
    <location>
        <begin position="35"/>
        <end position="58"/>
    </location>
</feature>
<feature type="compositionally biased region" description="Basic residues" evidence="1">
    <location>
        <begin position="333"/>
        <end position="342"/>
    </location>
</feature>
<dbReference type="GO" id="GO:0004177">
    <property type="term" value="F:aminopeptidase activity"/>
    <property type="evidence" value="ECO:0007669"/>
    <property type="project" value="UniProtKB-KW"/>
</dbReference>